<comment type="similarity">
    <text evidence="8">Belongs to the MntP (TC 9.B.29) family.</text>
</comment>
<feature type="transmembrane region" description="Helical" evidence="8">
    <location>
        <begin position="6"/>
        <end position="28"/>
    </location>
</feature>
<accession>A0A6P1TT88</accession>
<feature type="transmembrane region" description="Helical" evidence="8">
    <location>
        <begin position="134"/>
        <end position="155"/>
    </location>
</feature>
<dbReference type="GO" id="GO:0005886">
    <property type="term" value="C:plasma membrane"/>
    <property type="evidence" value="ECO:0007669"/>
    <property type="project" value="UniProtKB-SubCell"/>
</dbReference>
<evidence type="ECO:0000256" key="5">
    <source>
        <dbReference type="ARBA" id="ARBA00023065"/>
    </source>
</evidence>
<feature type="transmembrane region" description="Helical" evidence="8">
    <location>
        <begin position="167"/>
        <end position="184"/>
    </location>
</feature>
<dbReference type="InterPro" id="IPR003810">
    <property type="entry name" value="Mntp/YtaF"/>
</dbReference>
<evidence type="ECO:0000256" key="1">
    <source>
        <dbReference type="ARBA" id="ARBA00022448"/>
    </source>
</evidence>
<evidence type="ECO:0000313" key="10">
    <source>
        <dbReference type="Proteomes" id="UP000464314"/>
    </source>
</evidence>
<comment type="function">
    <text evidence="8">Probably functions as a manganese efflux pump.</text>
</comment>
<evidence type="ECO:0000313" key="9">
    <source>
        <dbReference type="EMBL" id="QHQ62708.1"/>
    </source>
</evidence>
<feature type="transmembrane region" description="Helical" evidence="8">
    <location>
        <begin position="106"/>
        <end position="128"/>
    </location>
</feature>
<evidence type="ECO:0000256" key="2">
    <source>
        <dbReference type="ARBA" id="ARBA00022475"/>
    </source>
</evidence>
<dbReference type="KEGG" id="anr:Ana3638_19600"/>
<keyword evidence="7 8" id="KW-0464">Manganese</keyword>
<protein>
    <recommendedName>
        <fullName evidence="8">Putative manganese efflux pump MntP</fullName>
    </recommendedName>
</protein>
<gene>
    <name evidence="8" type="primary">mntP</name>
    <name evidence="9" type="ORF">Ana3638_19600</name>
</gene>
<dbReference type="Proteomes" id="UP000464314">
    <property type="component" value="Chromosome"/>
</dbReference>
<dbReference type="PANTHER" id="PTHR35529">
    <property type="entry name" value="MANGANESE EFFLUX PUMP MNTP-RELATED"/>
    <property type="match status" value="1"/>
</dbReference>
<dbReference type="AlphaFoldDB" id="A0A6P1TT88"/>
<feature type="transmembrane region" description="Helical" evidence="8">
    <location>
        <begin position="40"/>
        <end position="62"/>
    </location>
</feature>
<dbReference type="HAMAP" id="MF_01521">
    <property type="entry name" value="MntP_pump"/>
    <property type="match status" value="1"/>
</dbReference>
<organism evidence="9 10">
    <name type="scientific">Anaerocolumna sedimenticola</name>
    <dbReference type="NCBI Taxonomy" id="2696063"/>
    <lineage>
        <taxon>Bacteria</taxon>
        <taxon>Bacillati</taxon>
        <taxon>Bacillota</taxon>
        <taxon>Clostridia</taxon>
        <taxon>Lachnospirales</taxon>
        <taxon>Lachnospiraceae</taxon>
        <taxon>Anaerocolumna</taxon>
    </lineage>
</organism>
<keyword evidence="10" id="KW-1185">Reference proteome</keyword>
<evidence type="ECO:0000256" key="3">
    <source>
        <dbReference type="ARBA" id="ARBA00022692"/>
    </source>
</evidence>
<keyword evidence="2 8" id="KW-1003">Cell membrane</keyword>
<dbReference type="Pfam" id="PF02659">
    <property type="entry name" value="Mntp"/>
    <property type="match status" value="1"/>
</dbReference>
<evidence type="ECO:0000256" key="8">
    <source>
        <dbReference type="HAMAP-Rule" id="MF_01521"/>
    </source>
</evidence>
<evidence type="ECO:0000256" key="4">
    <source>
        <dbReference type="ARBA" id="ARBA00022989"/>
    </source>
</evidence>
<comment type="subcellular location">
    <subcellularLocation>
        <location evidence="8">Cell membrane</location>
        <topology evidence="8">Multi-pass membrane protein</topology>
    </subcellularLocation>
</comment>
<dbReference type="GO" id="GO:0005384">
    <property type="term" value="F:manganese ion transmembrane transporter activity"/>
    <property type="evidence" value="ECO:0007669"/>
    <property type="project" value="UniProtKB-UniRule"/>
</dbReference>
<dbReference type="RefSeq" id="WP_161839529.1">
    <property type="nucleotide sequence ID" value="NZ_CP048000.1"/>
</dbReference>
<sequence length="189" mass="21037">MGIITIIFLAFGVAMDAFAVSITNGLCYEKFRRKEAFMTAITFGLFQAGMPVIGYFFGSAFYETIAFLDHWIALFLLGAIGANMIVEGIKTYRNPEENCNTEIFSFKLLLTQGVATSIDALAIGISFAVMRTNLILAIICIGIITFCFSLFGTFLGKKFDRFLKEKAEIFGGCILTLIGLRIFIEHMFF</sequence>
<evidence type="ECO:0000256" key="7">
    <source>
        <dbReference type="ARBA" id="ARBA00023211"/>
    </source>
</evidence>
<dbReference type="EMBL" id="CP048000">
    <property type="protein sequence ID" value="QHQ62708.1"/>
    <property type="molecule type" value="Genomic_DNA"/>
</dbReference>
<keyword evidence="1 8" id="KW-0813">Transport</keyword>
<dbReference type="InterPro" id="IPR022929">
    <property type="entry name" value="Put_MntP"/>
</dbReference>
<keyword evidence="3 8" id="KW-0812">Transmembrane</keyword>
<proteinExistence type="inferred from homology"/>
<keyword evidence="6 8" id="KW-0472">Membrane</keyword>
<dbReference type="PANTHER" id="PTHR35529:SF1">
    <property type="entry name" value="MANGANESE EFFLUX PUMP MNTP-RELATED"/>
    <property type="match status" value="1"/>
</dbReference>
<feature type="transmembrane region" description="Helical" evidence="8">
    <location>
        <begin position="68"/>
        <end position="86"/>
    </location>
</feature>
<keyword evidence="4 8" id="KW-1133">Transmembrane helix</keyword>
<name>A0A6P1TT88_9FIRM</name>
<reference evidence="9 10" key="1">
    <citation type="submission" date="2020-01" db="EMBL/GenBank/DDBJ databases">
        <title>Genome analysis of Anaerocolumna sp. CBA3638.</title>
        <authorList>
            <person name="Kim J."/>
            <person name="Roh S.W."/>
        </authorList>
    </citation>
    <scope>NUCLEOTIDE SEQUENCE [LARGE SCALE GENOMIC DNA]</scope>
    <source>
        <strain evidence="9 10">CBA3638</strain>
    </source>
</reference>
<keyword evidence="5 8" id="KW-0406">Ion transport</keyword>
<evidence type="ECO:0000256" key="6">
    <source>
        <dbReference type="ARBA" id="ARBA00023136"/>
    </source>
</evidence>